<keyword evidence="14" id="KW-1185">Reference proteome</keyword>
<organism evidence="13 14">
    <name type="scientific">[Myrmecia] bisecta</name>
    <dbReference type="NCBI Taxonomy" id="41462"/>
    <lineage>
        <taxon>Eukaryota</taxon>
        <taxon>Viridiplantae</taxon>
        <taxon>Chlorophyta</taxon>
        <taxon>core chlorophytes</taxon>
        <taxon>Trebouxiophyceae</taxon>
        <taxon>Trebouxiales</taxon>
        <taxon>Trebouxiaceae</taxon>
        <taxon>Myrmecia</taxon>
    </lineage>
</organism>
<comment type="subcellular location">
    <subcellularLocation>
        <location evidence="3">Nucleus</location>
        <location evidence="3">PML body</location>
    </subcellularLocation>
</comment>
<dbReference type="InterPro" id="IPR005135">
    <property type="entry name" value="Endo/exonuclease/phosphatase"/>
</dbReference>
<evidence type="ECO:0000256" key="9">
    <source>
        <dbReference type="ARBA" id="ARBA00023204"/>
    </source>
</evidence>
<name>A0AAW1P3Y1_9CHLO</name>
<sequence>MAEVVDLVSDSDDDNQAPAVPRPAQDRLCPFWSLTKAFNRSTAGGQAVHSCKKRGRVNSNDETAAEQAAAKRRIMEHAAHVNAANPPAARAAALSAAGTLGPAGQATGRSPGAAASDTAGSDGAAEADAAKQTIMQHAAQVNQGNSWLAQLHAERTQRRGQPSAAPADPAPSSSQGPRAGQAGSGGRIVASASAAASARGANAGQPASGGSNAACGSAAASGSGGSSGAGKLTLLTYNVWFAEDVALKERMAGIGRIVEEKGYPHFICFQEMTPNIYVMLSKAAWWSRYTASPMEHSSYFTTLLFRKADVAVSAPLCFVPFAKSVMGRGIHMVGARVGRHSVRVATSHLESMCGWNQTYSAERCAQAKQALTLLDGAQEPNVLYAGDMNWDESKDGQLPVPHGWQDAWTSLKPGDPGLTYDPKANPMLGPYNRIRKRLDRVFAKLANWRLEGIEMVGTRAIPGVTYQKQSKKGPSTLPVLPSDHFGLFLTLAPLP</sequence>
<dbReference type="EMBL" id="JALJOR010000020">
    <property type="protein sequence ID" value="KAK9803621.1"/>
    <property type="molecule type" value="Genomic_DNA"/>
</dbReference>
<evidence type="ECO:0000256" key="8">
    <source>
        <dbReference type="ARBA" id="ARBA00022842"/>
    </source>
</evidence>
<protein>
    <recommendedName>
        <fullName evidence="12">Endonuclease/exonuclease/phosphatase domain-containing protein</fullName>
    </recommendedName>
</protein>
<keyword evidence="9" id="KW-0234">DNA repair</keyword>
<feature type="compositionally biased region" description="Low complexity" evidence="11">
    <location>
        <begin position="102"/>
        <end position="127"/>
    </location>
</feature>
<dbReference type="GO" id="GO:0003697">
    <property type="term" value="F:single-stranded DNA binding"/>
    <property type="evidence" value="ECO:0007669"/>
    <property type="project" value="TreeGrafter"/>
</dbReference>
<evidence type="ECO:0000256" key="1">
    <source>
        <dbReference type="ARBA" id="ARBA00001936"/>
    </source>
</evidence>
<feature type="compositionally biased region" description="Low complexity" evidence="11">
    <location>
        <begin position="200"/>
        <end position="221"/>
    </location>
</feature>
<feature type="compositionally biased region" description="Low complexity" evidence="11">
    <location>
        <begin position="162"/>
        <end position="174"/>
    </location>
</feature>
<feature type="region of interest" description="Disordered" evidence="11">
    <location>
        <begin position="1"/>
        <end position="25"/>
    </location>
</feature>
<comment type="caution">
    <text evidence="13">The sequence shown here is derived from an EMBL/GenBank/DDBJ whole genome shotgun (WGS) entry which is preliminary data.</text>
</comment>
<evidence type="ECO:0000256" key="3">
    <source>
        <dbReference type="ARBA" id="ARBA00004322"/>
    </source>
</evidence>
<keyword evidence="6" id="KW-0227">DNA damage</keyword>
<evidence type="ECO:0000259" key="12">
    <source>
        <dbReference type="Pfam" id="PF03372"/>
    </source>
</evidence>
<dbReference type="Proteomes" id="UP001489004">
    <property type="component" value="Unassembled WGS sequence"/>
</dbReference>
<dbReference type="PANTHER" id="PTHR15822">
    <property type="entry name" value="TRAF AND TNF RECEPTOR-ASSOCIATED PROTEIN"/>
    <property type="match status" value="1"/>
</dbReference>
<dbReference type="GO" id="GO:0004518">
    <property type="term" value="F:nuclease activity"/>
    <property type="evidence" value="ECO:0007669"/>
    <property type="project" value="UniProtKB-KW"/>
</dbReference>
<evidence type="ECO:0000256" key="4">
    <source>
        <dbReference type="ARBA" id="ARBA00022722"/>
    </source>
</evidence>
<dbReference type="InterPro" id="IPR036691">
    <property type="entry name" value="Endo/exonu/phosph_ase_sf"/>
</dbReference>
<dbReference type="PANTHER" id="PTHR15822:SF4">
    <property type="entry name" value="TYROSYL-DNA PHOSPHODIESTERASE 2"/>
    <property type="match status" value="1"/>
</dbReference>
<evidence type="ECO:0000256" key="6">
    <source>
        <dbReference type="ARBA" id="ARBA00022763"/>
    </source>
</evidence>
<comment type="cofactor">
    <cofactor evidence="1">
        <name>Mn(2+)</name>
        <dbReference type="ChEBI" id="CHEBI:29035"/>
    </cofactor>
</comment>
<comment type="cofactor">
    <cofactor evidence="2">
        <name>Mg(2+)</name>
        <dbReference type="ChEBI" id="CHEBI:18420"/>
    </cofactor>
</comment>
<keyword evidence="5" id="KW-0479">Metal-binding</keyword>
<dbReference type="GO" id="GO:0070260">
    <property type="term" value="F:5'-tyrosyl-DNA phosphodiesterase activity"/>
    <property type="evidence" value="ECO:0007669"/>
    <property type="project" value="TreeGrafter"/>
</dbReference>
<proteinExistence type="predicted"/>
<dbReference type="Pfam" id="PF03372">
    <property type="entry name" value="Exo_endo_phos"/>
    <property type="match status" value="1"/>
</dbReference>
<dbReference type="CDD" id="cd09080">
    <property type="entry name" value="TDP2"/>
    <property type="match status" value="1"/>
</dbReference>
<evidence type="ECO:0000256" key="11">
    <source>
        <dbReference type="SAM" id="MobiDB-lite"/>
    </source>
</evidence>
<dbReference type="GO" id="GO:0005737">
    <property type="term" value="C:cytoplasm"/>
    <property type="evidence" value="ECO:0007669"/>
    <property type="project" value="TreeGrafter"/>
</dbReference>
<dbReference type="GO" id="GO:0046872">
    <property type="term" value="F:metal ion binding"/>
    <property type="evidence" value="ECO:0007669"/>
    <property type="project" value="UniProtKB-KW"/>
</dbReference>
<dbReference type="Gene3D" id="3.60.10.10">
    <property type="entry name" value="Endonuclease/exonuclease/phosphatase"/>
    <property type="match status" value="1"/>
</dbReference>
<keyword evidence="7" id="KW-0378">Hydrolase</keyword>
<evidence type="ECO:0000256" key="2">
    <source>
        <dbReference type="ARBA" id="ARBA00001946"/>
    </source>
</evidence>
<feature type="region of interest" description="Disordered" evidence="11">
    <location>
        <begin position="200"/>
        <end position="227"/>
    </location>
</feature>
<dbReference type="SUPFAM" id="SSF56219">
    <property type="entry name" value="DNase I-like"/>
    <property type="match status" value="1"/>
</dbReference>
<evidence type="ECO:0000256" key="5">
    <source>
        <dbReference type="ARBA" id="ARBA00022723"/>
    </source>
</evidence>
<reference evidence="13 14" key="1">
    <citation type="journal article" date="2024" name="Nat. Commun.">
        <title>Phylogenomics reveals the evolutionary origins of lichenization in chlorophyte algae.</title>
        <authorList>
            <person name="Puginier C."/>
            <person name="Libourel C."/>
            <person name="Otte J."/>
            <person name="Skaloud P."/>
            <person name="Haon M."/>
            <person name="Grisel S."/>
            <person name="Petersen M."/>
            <person name="Berrin J.G."/>
            <person name="Delaux P.M."/>
            <person name="Dal Grande F."/>
            <person name="Keller J."/>
        </authorList>
    </citation>
    <scope>NUCLEOTIDE SEQUENCE [LARGE SCALE GENOMIC DNA]</scope>
    <source>
        <strain evidence="13 14">SAG 2043</strain>
    </source>
</reference>
<gene>
    <name evidence="13" type="ORF">WJX72_006035</name>
</gene>
<feature type="region of interest" description="Disordered" evidence="11">
    <location>
        <begin position="154"/>
        <end position="188"/>
    </location>
</feature>
<evidence type="ECO:0000256" key="7">
    <source>
        <dbReference type="ARBA" id="ARBA00022801"/>
    </source>
</evidence>
<evidence type="ECO:0000313" key="13">
    <source>
        <dbReference type="EMBL" id="KAK9803621.1"/>
    </source>
</evidence>
<feature type="region of interest" description="Disordered" evidence="11">
    <location>
        <begin position="102"/>
        <end position="130"/>
    </location>
</feature>
<dbReference type="AlphaFoldDB" id="A0AAW1P3Y1"/>
<dbReference type="FunFam" id="3.60.10.10:FF:000058">
    <property type="entry name" value="Tyrosyl-DNA phosphodiesterase 2"/>
    <property type="match status" value="1"/>
</dbReference>
<keyword evidence="8" id="KW-0460">Magnesium</keyword>
<keyword evidence="4" id="KW-0540">Nuclease</keyword>
<dbReference type="GO" id="GO:0006302">
    <property type="term" value="P:double-strand break repair"/>
    <property type="evidence" value="ECO:0007669"/>
    <property type="project" value="TreeGrafter"/>
</dbReference>
<evidence type="ECO:0000256" key="10">
    <source>
        <dbReference type="ARBA" id="ARBA00023242"/>
    </source>
</evidence>
<dbReference type="InterPro" id="IPR051547">
    <property type="entry name" value="TDP2-like"/>
</dbReference>
<evidence type="ECO:0000313" key="14">
    <source>
        <dbReference type="Proteomes" id="UP001489004"/>
    </source>
</evidence>
<keyword evidence="10" id="KW-0539">Nucleus</keyword>
<accession>A0AAW1P3Y1</accession>
<feature type="domain" description="Endonuclease/exonuclease/phosphatase" evidence="12">
    <location>
        <begin position="235"/>
        <end position="484"/>
    </location>
</feature>